<proteinExistence type="predicted"/>
<dbReference type="EMBL" id="AJJH01000020">
    <property type="protein sequence ID" value="EID81092.1"/>
    <property type="molecule type" value="Genomic_DNA"/>
</dbReference>
<reference evidence="1 2" key="1">
    <citation type="journal article" date="2012" name="J. Bacteriol.">
        <title>Draft genome sequence of the nitrophenol-degrading actinomycete Rhodococcus imtechensis RKJ300.</title>
        <authorList>
            <person name="Vikram S."/>
            <person name="Kumar S."/>
            <person name="Subramanian S."/>
            <person name="Raghava G.P."/>
        </authorList>
    </citation>
    <scope>NUCLEOTIDE SEQUENCE [LARGE SCALE GENOMIC DNA]</scope>
    <source>
        <strain evidence="1 2">RKJ300</strain>
    </source>
</reference>
<evidence type="ECO:0000313" key="1">
    <source>
        <dbReference type="EMBL" id="EID81092.1"/>
    </source>
</evidence>
<comment type="caution">
    <text evidence="1">The sequence shown here is derived from an EMBL/GenBank/DDBJ whole genome shotgun (WGS) entry which is preliminary data.</text>
</comment>
<organism evidence="1 2">
    <name type="scientific">Rhodococcus opacus RKJ300 = JCM 13270</name>
    <dbReference type="NCBI Taxonomy" id="1165867"/>
    <lineage>
        <taxon>Bacteria</taxon>
        <taxon>Bacillati</taxon>
        <taxon>Actinomycetota</taxon>
        <taxon>Actinomycetes</taxon>
        <taxon>Mycobacteriales</taxon>
        <taxon>Nocardiaceae</taxon>
        <taxon>Rhodococcus</taxon>
    </lineage>
</organism>
<evidence type="ECO:0000313" key="2">
    <source>
        <dbReference type="Proteomes" id="UP000006447"/>
    </source>
</evidence>
<name>I0WXH6_RHOOP</name>
<protein>
    <submittedName>
        <fullName evidence="1">Uncharacterized protein</fullName>
    </submittedName>
</protein>
<gene>
    <name evidence="1" type="ORF">W59_04391</name>
</gene>
<dbReference type="Proteomes" id="UP000006447">
    <property type="component" value="Unassembled WGS sequence"/>
</dbReference>
<dbReference type="AlphaFoldDB" id="I0WXH6"/>
<sequence length="98" mass="10545">MAVVRRGHGDHVDAVLACGFPFRHLPVVAIRAIRRHTEAPGDPHRRCAVSPEDPRVQFVPVVEAHRVAVGLADVGTLSAADHARDQVQASLLAQLGSY</sequence>
<accession>I0WXH6</accession>